<evidence type="ECO:0000256" key="1">
    <source>
        <dbReference type="ARBA" id="ARBA00022679"/>
    </source>
</evidence>
<dbReference type="EMBL" id="CP012677">
    <property type="protein sequence ID" value="ALE92232.1"/>
    <property type="molecule type" value="Genomic_DNA"/>
</dbReference>
<protein>
    <recommendedName>
        <fullName evidence="3">N-acetyltransferase domain-containing protein</fullName>
    </recommendedName>
</protein>
<dbReference type="InterPro" id="IPR000182">
    <property type="entry name" value="GNAT_dom"/>
</dbReference>
<organism evidence="4 5">
    <name type="scientific">Arthrobacter alpinus</name>
    <dbReference type="NCBI Taxonomy" id="656366"/>
    <lineage>
        <taxon>Bacteria</taxon>
        <taxon>Bacillati</taxon>
        <taxon>Actinomycetota</taxon>
        <taxon>Actinomycetes</taxon>
        <taxon>Micrococcales</taxon>
        <taxon>Micrococcaceae</taxon>
        <taxon>Arthrobacter</taxon>
    </lineage>
</organism>
<evidence type="ECO:0000259" key="3">
    <source>
        <dbReference type="PROSITE" id="PS51186"/>
    </source>
</evidence>
<proteinExistence type="predicted"/>
<reference evidence="5" key="1">
    <citation type="submission" date="2015-09" db="EMBL/GenBank/DDBJ databases">
        <title>Complete genome of Arthrobacter alpinus strain R3.8.</title>
        <authorList>
            <person name="See-Too W.S."/>
            <person name="Chan K.G."/>
        </authorList>
    </citation>
    <scope>NUCLEOTIDE SEQUENCE [LARGE SCALE GENOMIC DNA]</scope>
    <source>
        <strain evidence="5">R3.8</strain>
    </source>
</reference>
<dbReference type="KEGG" id="aaq:AOC05_07615"/>
<dbReference type="AlphaFoldDB" id="A0A0M5LXB3"/>
<dbReference type="Gene3D" id="3.40.630.30">
    <property type="match status" value="1"/>
</dbReference>
<dbReference type="Pfam" id="PF24553">
    <property type="entry name" value="Rv0428c_C"/>
    <property type="match status" value="1"/>
</dbReference>
<dbReference type="Proteomes" id="UP000062833">
    <property type="component" value="Chromosome"/>
</dbReference>
<keyword evidence="2" id="KW-0012">Acyltransferase</keyword>
<accession>A0A0M5LXB3</accession>
<dbReference type="InterPro" id="IPR016181">
    <property type="entry name" value="Acyl_CoA_acyltransferase"/>
</dbReference>
<dbReference type="OrthoDB" id="9775595at2"/>
<evidence type="ECO:0000256" key="2">
    <source>
        <dbReference type="ARBA" id="ARBA00023315"/>
    </source>
</evidence>
<dbReference type="CDD" id="cd04301">
    <property type="entry name" value="NAT_SF"/>
    <property type="match status" value="1"/>
</dbReference>
<dbReference type="PANTHER" id="PTHR43877">
    <property type="entry name" value="AMINOALKYLPHOSPHONATE N-ACETYLTRANSFERASE-RELATED-RELATED"/>
    <property type="match status" value="1"/>
</dbReference>
<keyword evidence="5" id="KW-1185">Reference proteome</keyword>
<evidence type="ECO:0000313" key="5">
    <source>
        <dbReference type="Proteomes" id="UP000062833"/>
    </source>
</evidence>
<dbReference type="PROSITE" id="PS51186">
    <property type="entry name" value="GNAT"/>
    <property type="match status" value="1"/>
</dbReference>
<dbReference type="GO" id="GO:0016747">
    <property type="term" value="F:acyltransferase activity, transferring groups other than amino-acyl groups"/>
    <property type="evidence" value="ECO:0007669"/>
    <property type="project" value="InterPro"/>
</dbReference>
<evidence type="ECO:0000313" key="4">
    <source>
        <dbReference type="EMBL" id="ALE92232.1"/>
    </source>
</evidence>
<dbReference type="InterPro" id="IPR056935">
    <property type="entry name" value="Rv0428c-like_C"/>
</dbReference>
<dbReference type="InterPro" id="IPR050832">
    <property type="entry name" value="Bact_Acetyltransf"/>
</dbReference>
<gene>
    <name evidence="4" type="ORF">AOC05_07615</name>
</gene>
<dbReference type="SUPFAM" id="SSF55729">
    <property type="entry name" value="Acyl-CoA N-acyltransferases (Nat)"/>
    <property type="match status" value="1"/>
</dbReference>
<keyword evidence="1" id="KW-0808">Transferase</keyword>
<dbReference type="RefSeq" id="WP_062006719.1">
    <property type="nucleotide sequence ID" value="NZ_CP012677.1"/>
</dbReference>
<feature type="domain" description="N-acetyltransferase" evidence="3">
    <location>
        <begin position="126"/>
        <end position="269"/>
    </location>
</feature>
<name>A0A0M5LXB3_9MICC</name>
<sequence length="269" mass="28648">MSNCAGTVLDTLESLMDLAWPALESSTANGWKLRSAGSVTQRANSVWPFASPEDLPGALVQAVRWYADRRQPVIFQLTHRPENAALESVLDGLHYTRQSETIIMTAGTGPGDAAPYGYGVPGYRIVLGRTPSQEWLKLWWSVDGRGGAPERATACNIMLGAPSIYASVMDAQGRTVGTGRLALPSLVGGPGWGGIYSMAVHPTVRRLGIAAAVADALMVAGSEAGVSQHWLMVTAANTGARELYGRAGFTEAGRYHYRQAPLHRAPNAC</sequence>